<name>A0ABD3WRQ7_SINWO</name>
<dbReference type="PROSITE" id="PS50800">
    <property type="entry name" value="SAP"/>
    <property type="match status" value="1"/>
</dbReference>
<dbReference type="Gene3D" id="3.90.320.10">
    <property type="match status" value="1"/>
</dbReference>
<dbReference type="PROSITE" id="PS50966">
    <property type="entry name" value="ZF_SWIM"/>
    <property type="match status" value="1"/>
</dbReference>
<keyword evidence="6" id="KW-1185">Reference proteome</keyword>
<dbReference type="SUPFAM" id="SSF52980">
    <property type="entry name" value="Restriction endonuclease-like"/>
    <property type="match status" value="1"/>
</dbReference>
<dbReference type="SUPFAM" id="SSF68906">
    <property type="entry name" value="SAP domain"/>
    <property type="match status" value="1"/>
</dbReference>
<dbReference type="GO" id="GO:0008270">
    <property type="term" value="F:zinc ion binding"/>
    <property type="evidence" value="ECO:0007669"/>
    <property type="project" value="UniProtKB-KW"/>
</dbReference>
<evidence type="ECO:0000313" key="6">
    <source>
        <dbReference type="Proteomes" id="UP001634394"/>
    </source>
</evidence>
<evidence type="ECO:0008006" key="7">
    <source>
        <dbReference type="Google" id="ProtNLM"/>
    </source>
</evidence>
<accession>A0ABD3WRQ7</accession>
<dbReference type="EMBL" id="JBJQND010000005">
    <property type="protein sequence ID" value="KAL3876665.1"/>
    <property type="molecule type" value="Genomic_DNA"/>
</dbReference>
<dbReference type="InterPro" id="IPR019080">
    <property type="entry name" value="YqaJ_viral_recombinase"/>
</dbReference>
<organism evidence="5 6">
    <name type="scientific">Sinanodonta woodiana</name>
    <name type="common">Chinese pond mussel</name>
    <name type="synonym">Anodonta woodiana</name>
    <dbReference type="NCBI Taxonomy" id="1069815"/>
    <lineage>
        <taxon>Eukaryota</taxon>
        <taxon>Metazoa</taxon>
        <taxon>Spiralia</taxon>
        <taxon>Lophotrochozoa</taxon>
        <taxon>Mollusca</taxon>
        <taxon>Bivalvia</taxon>
        <taxon>Autobranchia</taxon>
        <taxon>Heteroconchia</taxon>
        <taxon>Palaeoheterodonta</taxon>
        <taxon>Unionida</taxon>
        <taxon>Unionoidea</taxon>
        <taxon>Unionidae</taxon>
        <taxon>Unioninae</taxon>
        <taxon>Sinanodonta</taxon>
    </lineage>
</organism>
<sequence>MSYLNDDALERCKIPEMKSYLRQHGQNVGGRKEELVKRAKGIKALGLQDVNCISLNDQQGHNLRTTDKLVTPLGEKMPLPSSLNNWTKDLFNIPNFTDNDVYNYLVLTMKAKRQLKSQVFFQDRHVHNVEFNNVSDECSHCYVRCKVIPSLPNSDKKDYTVWVILSKVTGNVNSADCSCTAGLGEACNHIGAMLYALVDISEKNKDGTNASTSAKSKWNNPRKRRLSPKKSKELSFRHSPYNIEKPLLKPTVNVERFRQKLLNLNSKAGWLTSFETTKDKEHTIPALNDVDFMFSDQTDLSSESAKIHFYNHFKNISYSKEQCVRIELETRGQLSNNRWMEYHKGRITSSNFGQVVMRQEFTQPDNLVKVIMGYTPFDNKYVKWGRDHEPAALRTYINIKTKSHPDLHVTPCGLYVNTLFPHLGASPDGVVHDPCCQDSSGLLEIKCPASNKWKFKSPSECAKDSAFFCTLDLHGNVILKEKHAYYFQVQGQMAITGKDWCDFVVWTLKQPTSIQRIPFNLEFWNIMVEKLNSFYLKGIIPEIYSTRVLRGRPLYHLVSDDEKEK</sequence>
<proteinExistence type="predicted"/>
<dbReference type="PANTHER" id="PTHR47526">
    <property type="entry name" value="ATP-DEPENDENT DNA HELICASE"/>
    <property type="match status" value="1"/>
</dbReference>
<dbReference type="GO" id="GO:0006281">
    <property type="term" value="P:DNA repair"/>
    <property type="evidence" value="ECO:0007669"/>
    <property type="project" value="UniProtKB-ARBA"/>
</dbReference>
<keyword evidence="1" id="KW-0863">Zinc-finger</keyword>
<dbReference type="Pfam" id="PF09588">
    <property type="entry name" value="YqaJ"/>
    <property type="match status" value="1"/>
</dbReference>
<dbReference type="PANTHER" id="PTHR47526:SF3">
    <property type="entry name" value="PHD-TYPE DOMAIN-CONTAINING PROTEIN"/>
    <property type="match status" value="1"/>
</dbReference>
<dbReference type="InterPro" id="IPR011335">
    <property type="entry name" value="Restrct_endonuc-II-like"/>
</dbReference>
<dbReference type="InterPro" id="IPR007527">
    <property type="entry name" value="Znf_SWIM"/>
</dbReference>
<feature type="region of interest" description="Disordered" evidence="2">
    <location>
        <begin position="206"/>
        <end position="233"/>
    </location>
</feature>
<feature type="compositionally biased region" description="Basic residues" evidence="2">
    <location>
        <begin position="220"/>
        <end position="229"/>
    </location>
</feature>
<comment type="caution">
    <text evidence="5">The sequence shown here is derived from an EMBL/GenBank/DDBJ whole genome shotgun (WGS) entry which is preliminary data.</text>
</comment>
<dbReference type="InterPro" id="IPR011604">
    <property type="entry name" value="PDDEXK-like_dom_sf"/>
</dbReference>
<protein>
    <recommendedName>
        <fullName evidence="7">SWIM-type domain-containing protein</fullName>
    </recommendedName>
</protein>
<dbReference type="InterPro" id="IPR036361">
    <property type="entry name" value="SAP_dom_sf"/>
</dbReference>
<evidence type="ECO:0000256" key="2">
    <source>
        <dbReference type="SAM" id="MobiDB-lite"/>
    </source>
</evidence>
<keyword evidence="1" id="KW-0862">Zinc</keyword>
<feature type="domain" description="SWIM-type" evidence="4">
    <location>
        <begin position="159"/>
        <end position="198"/>
    </location>
</feature>
<reference evidence="5 6" key="1">
    <citation type="submission" date="2024-11" db="EMBL/GenBank/DDBJ databases">
        <title>Chromosome-level genome assembly of the freshwater bivalve Anodonta woodiana.</title>
        <authorList>
            <person name="Chen X."/>
        </authorList>
    </citation>
    <scope>NUCLEOTIDE SEQUENCE [LARGE SCALE GENOMIC DNA]</scope>
    <source>
        <strain evidence="5">MN2024</strain>
        <tissue evidence="5">Gills</tissue>
    </source>
</reference>
<dbReference type="AlphaFoldDB" id="A0ABD3WRQ7"/>
<evidence type="ECO:0000256" key="1">
    <source>
        <dbReference type="PROSITE-ProRule" id="PRU00325"/>
    </source>
</evidence>
<evidence type="ECO:0000259" key="4">
    <source>
        <dbReference type="PROSITE" id="PS50966"/>
    </source>
</evidence>
<dbReference type="Proteomes" id="UP001634394">
    <property type="component" value="Unassembled WGS sequence"/>
</dbReference>
<dbReference type="CDD" id="cd22343">
    <property type="entry name" value="PDDEXK_lambda_exonuclease-like"/>
    <property type="match status" value="1"/>
</dbReference>
<keyword evidence="1" id="KW-0479">Metal-binding</keyword>
<feature type="compositionally biased region" description="Polar residues" evidence="2">
    <location>
        <begin position="207"/>
        <end position="219"/>
    </location>
</feature>
<evidence type="ECO:0000259" key="3">
    <source>
        <dbReference type="PROSITE" id="PS50800"/>
    </source>
</evidence>
<dbReference type="InterPro" id="IPR003034">
    <property type="entry name" value="SAP_dom"/>
</dbReference>
<evidence type="ECO:0000313" key="5">
    <source>
        <dbReference type="EMBL" id="KAL3876665.1"/>
    </source>
</evidence>
<gene>
    <name evidence="5" type="ORF">ACJMK2_034470</name>
</gene>
<feature type="domain" description="SAP" evidence="3">
    <location>
        <begin position="9"/>
        <end position="43"/>
    </location>
</feature>